<dbReference type="Proteomes" id="UP000033699">
    <property type="component" value="Unassembled WGS sequence"/>
</dbReference>
<keyword evidence="2" id="KW-1185">Reference proteome</keyword>
<evidence type="ECO:0000313" key="1">
    <source>
        <dbReference type="EMBL" id="KJS58485.1"/>
    </source>
</evidence>
<dbReference type="EMBL" id="JZKH01000107">
    <property type="protein sequence ID" value="KJS58485.1"/>
    <property type="molecule type" value="Genomic_DNA"/>
</dbReference>
<dbReference type="RefSeq" id="WP_045703921.1">
    <property type="nucleotide sequence ID" value="NZ_JZKH01000107.1"/>
</dbReference>
<accession>A0A0F2T850</accession>
<proteinExistence type="predicted"/>
<reference evidence="1 2" key="1">
    <citation type="submission" date="2015-02" db="EMBL/GenBank/DDBJ databases">
        <authorList>
            <person name="Ju K.-S."/>
            <person name="Doroghazi J.R."/>
            <person name="Metcalf W."/>
        </authorList>
    </citation>
    <scope>NUCLEOTIDE SEQUENCE [LARGE SCALE GENOMIC DNA]</scope>
    <source>
        <strain evidence="1 2">ATCC 31215</strain>
    </source>
</reference>
<dbReference type="AlphaFoldDB" id="A0A0F2T850"/>
<name>A0A0F2T850_STRR3</name>
<dbReference type="PATRIC" id="fig|359131.3.peg.760"/>
<sequence>MKQDTYHCVLTMQKTTHGETALGTFSDTINPAPGMTRADIFNLAITQLTRHQPALTGGAVLFFALDKNQL</sequence>
<comment type="caution">
    <text evidence="1">The sequence shown here is derived from an EMBL/GenBank/DDBJ whole genome shotgun (WGS) entry which is preliminary data.</text>
</comment>
<organism evidence="1 2">
    <name type="scientific">Streptomyces rubellomurinus (strain ATCC 31215)</name>
    <dbReference type="NCBI Taxonomy" id="359131"/>
    <lineage>
        <taxon>Bacteria</taxon>
        <taxon>Bacillati</taxon>
        <taxon>Actinomycetota</taxon>
        <taxon>Actinomycetes</taxon>
        <taxon>Kitasatosporales</taxon>
        <taxon>Streptomycetaceae</taxon>
        <taxon>Streptomyces</taxon>
    </lineage>
</organism>
<gene>
    <name evidence="1" type="ORF">VM95_33020</name>
</gene>
<protein>
    <submittedName>
        <fullName evidence="1">Uncharacterized protein</fullName>
    </submittedName>
</protein>
<dbReference type="OrthoDB" id="4314727at2"/>
<evidence type="ECO:0000313" key="2">
    <source>
        <dbReference type="Proteomes" id="UP000033699"/>
    </source>
</evidence>